<comment type="caution">
    <text evidence="3">The sequence shown here is derived from an EMBL/GenBank/DDBJ whole genome shotgun (WGS) entry which is preliminary data.</text>
</comment>
<dbReference type="InterPro" id="IPR031052">
    <property type="entry name" value="FHY3/FAR1"/>
</dbReference>
<name>A0A444XRF2_ARAHY</name>
<dbReference type="GO" id="GO:0005634">
    <property type="term" value="C:nucleus"/>
    <property type="evidence" value="ECO:0007669"/>
    <property type="project" value="UniProtKB-SubCell"/>
</dbReference>
<keyword evidence="4" id="KW-1185">Reference proteome</keyword>
<evidence type="ECO:0000313" key="3">
    <source>
        <dbReference type="EMBL" id="RYQ92293.1"/>
    </source>
</evidence>
<comment type="similarity">
    <text evidence="1">Belongs to the FHY3/FAR1 family.</text>
</comment>
<keyword evidence="1" id="KW-0862">Zinc</keyword>
<gene>
    <name evidence="3" type="ORF">Ahy_B09g098482</name>
</gene>
<dbReference type="EMBL" id="SDMP01000019">
    <property type="protein sequence ID" value="RYQ92293.1"/>
    <property type="molecule type" value="Genomic_DNA"/>
</dbReference>
<dbReference type="GO" id="GO:0008270">
    <property type="term" value="F:zinc ion binding"/>
    <property type="evidence" value="ECO:0007669"/>
    <property type="project" value="UniProtKB-UniRule"/>
</dbReference>
<dbReference type="InterPro" id="IPR018289">
    <property type="entry name" value="MULE_transposase_dom"/>
</dbReference>
<keyword evidence="1" id="KW-0863">Zinc-finger</keyword>
<evidence type="ECO:0000259" key="2">
    <source>
        <dbReference type="Pfam" id="PF10551"/>
    </source>
</evidence>
<evidence type="ECO:0000256" key="1">
    <source>
        <dbReference type="RuleBase" id="RU367018"/>
    </source>
</evidence>
<keyword evidence="1" id="KW-0479">Metal-binding</keyword>
<feature type="domain" description="MULE transposase" evidence="2">
    <location>
        <begin position="40"/>
        <end position="134"/>
    </location>
</feature>
<dbReference type="Pfam" id="PF10551">
    <property type="entry name" value="MULE"/>
    <property type="match status" value="1"/>
</dbReference>
<dbReference type="PANTHER" id="PTHR31669:SF283">
    <property type="entry name" value="PROTEIN FAR1-RELATED SEQUENCE"/>
    <property type="match status" value="1"/>
</dbReference>
<dbReference type="STRING" id="3818.A0A444XRF2"/>
<dbReference type="GO" id="GO:0006355">
    <property type="term" value="P:regulation of DNA-templated transcription"/>
    <property type="evidence" value="ECO:0007669"/>
    <property type="project" value="UniProtKB-UniRule"/>
</dbReference>
<accession>A0A444XRF2</accession>
<organism evidence="3 4">
    <name type="scientific">Arachis hypogaea</name>
    <name type="common">Peanut</name>
    <dbReference type="NCBI Taxonomy" id="3818"/>
    <lineage>
        <taxon>Eukaryota</taxon>
        <taxon>Viridiplantae</taxon>
        <taxon>Streptophyta</taxon>
        <taxon>Embryophyta</taxon>
        <taxon>Tracheophyta</taxon>
        <taxon>Spermatophyta</taxon>
        <taxon>Magnoliopsida</taxon>
        <taxon>eudicotyledons</taxon>
        <taxon>Gunneridae</taxon>
        <taxon>Pentapetalae</taxon>
        <taxon>rosids</taxon>
        <taxon>fabids</taxon>
        <taxon>Fabales</taxon>
        <taxon>Fabaceae</taxon>
        <taxon>Papilionoideae</taxon>
        <taxon>50 kb inversion clade</taxon>
        <taxon>dalbergioids sensu lato</taxon>
        <taxon>Dalbergieae</taxon>
        <taxon>Pterocarpus clade</taxon>
        <taxon>Arachis</taxon>
    </lineage>
</organism>
<comment type="function">
    <text evidence="1">Putative transcription activator involved in regulating light control of development.</text>
</comment>
<dbReference type="AlphaFoldDB" id="A0A444XRF2"/>
<evidence type="ECO:0000313" key="4">
    <source>
        <dbReference type="Proteomes" id="UP000289738"/>
    </source>
</evidence>
<protein>
    <recommendedName>
        <fullName evidence="1">Protein FAR1-RELATED SEQUENCE</fullName>
    </recommendedName>
</protein>
<sequence>MQQQNRNFFYEVKLDEQHRIEHVFWANARSHATYEHFGDVMSFDTTYLTNRYDMPFASFVGVNHHGQSLLLGCAILSCEEESYFLWLFDCWIRCIGDKPSIGILTDQCKAMRNAIKKSLPMTQHRWCIWHILKKISEKLGAYKQSNEISADMRYIVWESRSKKAFESCWTNFINRFSLHDNNWLAGLYEECDKWVPIFLSNNFWASMSSTQRSESIQRESYAVILFQSFGLERVKKFLNKYILDRWKKTLKRKHNSIKCSHDPCRLEPVKKCYDEICKQFYNIAEVAVASEELTETVHRIIDSV</sequence>
<proteinExistence type="inferred from homology"/>
<reference evidence="3 4" key="1">
    <citation type="submission" date="2019-01" db="EMBL/GenBank/DDBJ databases">
        <title>Sequencing of cultivated peanut Arachis hypogaea provides insights into genome evolution and oil improvement.</title>
        <authorList>
            <person name="Chen X."/>
        </authorList>
    </citation>
    <scope>NUCLEOTIDE SEQUENCE [LARGE SCALE GENOMIC DNA]</scope>
    <source>
        <strain evidence="4">cv. Fuhuasheng</strain>
        <tissue evidence="3">Leaves</tissue>
    </source>
</reference>
<keyword evidence="1" id="KW-0539">Nucleus</keyword>
<comment type="subcellular location">
    <subcellularLocation>
        <location evidence="1">Nucleus</location>
    </subcellularLocation>
</comment>
<dbReference type="Proteomes" id="UP000289738">
    <property type="component" value="Chromosome B09"/>
</dbReference>
<dbReference type="PANTHER" id="PTHR31669">
    <property type="entry name" value="PROTEIN FAR1-RELATED SEQUENCE 10-RELATED"/>
    <property type="match status" value="1"/>
</dbReference>